<keyword evidence="2 4" id="KW-0808">Transferase</keyword>
<comment type="similarity">
    <text evidence="1 4">Belongs to the tRNA nucleotidyltransferase/poly(A) polymerase family.</text>
</comment>
<evidence type="ECO:0000259" key="5">
    <source>
        <dbReference type="Pfam" id="PF01743"/>
    </source>
</evidence>
<evidence type="ECO:0000256" key="4">
    <source>
        <dbReference type="RuleBase" id="RU003953"/>
    </source>
</evidence>
<reference evidence="6 7" key="1">
    <citation type="submission" date="2012-10" db="EMBL/GenBank/DDBJ databases">
        <authorList>
            <person name="Zafar N."/>
            <person name="Inman J."/>
            <person name="Hall N."/>
            <person name="Lorenzi H."/>
            <person name="Caler E."/>
        </authorList>
    </citation>
    <scope>NUCLEOTIDE SEQUENCE [LARGE SCALE GENOMIC DNA]</scope>
    <source>
        <strain evidence="6 7">IP1</strain>
    </source>
</reference>
<evidence type="ECO:0000313" key="7">
    <source>
        <dbReference type="Proteomes" id="UP000014680"/>
    </source>
</evidence>
<protein>
    <submittedName>
        <fullName evidence="6">PolyA polymerase, putative</fullName>
        <ecNumber evidence="6">2.7.7.72</ecNumber>
    </submittedName>
</protein>
<evidence type="ECO:0000256" key="2">
    <source>
        <dbReference type="ARBA" id="ARBA00022679"/>
    </source>
</evidence>
<evidence type="ECO:0000256" key="3">
    <source>
        <dbReference type="ARBA" id="ARBA00022884"/>
    </source>
</evidence>
<accession>L7FJG6</accession>
<keyword evidence="7" id="KW-1185">Reference proteome</keyword>
<dbReference type="OMA" id="ASRFNCT"/>
<dbReference type="Gene3D" id="1.10.3090.10">
    <property type="entry name" value="cca-adding enzyme, domain 2"/>
    <property type="match status" value="1"/>
</dbReference>
<dbReference type="KEGG" id="eiv:EIN_345870"/>
<dbReference type="OrthoDB" id="445712at2759"/>
<dbReference type="GO" id="GO:0004810">
    <property type="term" value="F:CCA tRNA nucleotidyltransferase activity"/>
    <property type="evidence" value="ECO:0007669"/>
    <property type="project" value="UniProtKB-EC"/>
</dbReference>
<dbReference type="AlphaFoldDB" id="L7FJG6"/>
<name>L7FJG6_ENTIV</name>
<dbReference type="PANTHER" id="PTHR13734:SF5">
    <property type="entry name" value="CCA TRNA NUCLEOTIDYLTRANSFERASE, MITOCHONDRIAL"/>
    <property type="match status" value="1"/>
</dbReference>
<dbReference type="EC" id="2.7.7.72" evidence="6"/>
<dbReference type="GO" id="GO:0001680">
    <property type="term" value="P:tRNA 3'-terminal CCA addition"/>
    <property type="evidence" value="ECO:0007669"/>
    <property type="project" value="TreeGrafter"/>
</dbReference>
<dbReference type="Pfam" id="PF01743">
    <property type="entry name" value="PolyA_pol"/>
    <property type="match status" value="1"/>
</dbReference>
<dbReference type="GeneID" id="14882997"/>
<dbReference type="Gene3D" id="3.30.460.10">
    <property type="entry name" value="Beta Polymerase, domain 2"/>
    <property type="match status" value="1"/>
</dbReference>
<dbReference type="GO" id="GO:0052929">
    <property type="term" value="F:ATP:3'-cytidine-cytidine-tRNA adenylyltransferase activity"/>
    <property type="evidence" value="ECO:0007669"/>
    <property type="project" value="TreeGrafter"/>
</dbReference>
<dbReference type="GO" id="GO:0052927">
    <property type="term" value="F:CC tRNA cytidylyltransferase activity"/>
    <property type="evidence" value="ECO:0007669"/>
    <property type="project" value="TreeGrafter"/>
</dbReference>
<dbReference type="EMBL" id="KB207186">
    <property type="protein sequence ID" value="ELP84001.1"/>
    <property type="molecule type" value="Genomic_DNA"/>
</dbReference>
<dbReference type="PANTHER" id="PTHR13734">
    <property type="entry name" value="TRNA-NUCLEOTIDYLTRANSFERASE"/>
    <property type="match status" value="1"/>
</dbReference>
<proteinExistence type="inferred from homology"/>
<keyword evidence="3 4" id="KW-0694">RNA-binding</keyword>
<dbReference type="SUPFAM" id="SSF81301">
    <property type="entry name" value="Nucleotidyltransferase"/>
    <property type="match status" value="1"/>
</dbReference>
<dbReference type="Proteomes" id="UP000014680">
    <property type="component" value="Unassembled WGS sequence"/>
</dbReference>
<keyword evidence="6" id="KW-0548">Nucleotidyltransferase</keyword>
<dbReference type="InterPro" id="IPR002646">
    <property type="entry name" value="PolA_pol_head_dom"/>
</dbReference>
<evidence type="ECO:0000256" key="1">
    <source>
        <dbReference type="ARBA" id="ARBA00007265"/>
    </source>
</evidence>
<evidence type="ECO:0000313" key="6">
    <source>
        <dbReference type="EMBL" id="ELP84001.1"/>
    </source>
</evidence>
<gene>
    <name evidence="6" type="ORF">EIN_345870</name>
</gene>
<feature type="domain" description="Poly A polymerase head" evidence="5">
    <location>
        <begin position="31"/>
        <end position="166"/>
    </location>
</feature>
<dbReference type="CDD" id="cd05398">
    <property type="entry name" value="NT_ClassII-CCAase"/>
    <property type="match status" value="1"/>
</dbReference>
<dbReference type="GO" id="GO:0003723">
    <property type="term" value="F:RNA binding"/>
    <property type="evidence" value="ECO:0007669"/>
    <property type="project" value="UniProtKB-KW"/>
</dbReference>
<dbReference type="RefSeq" id="XP_004183347.1">
    <property type="nucleotide sequence ID" value="XM_004183299.1"/>
</dbReference>
<sequence>MAHQIVLTDTETMIFTLLRQTVATYSTHTILRVVGGWVRDKLLGRESHDIDITVDNMPSYDFSVYLQKYIQENTTHQISGIGVIQPNPSSGKHLLTSTLRIDNIPIDICCLRPENFGSDSTGVGTPLSDARRRDFTINSLFYRVNDGVIEDMTQQGLSDLSAHVIRTPIPPQETLVDDPLRALRAIRFSAKMCYTIDPHLIEVMKSDTLKIGICSTISRERIGNEILGMIQTGHQSYCFEKLMEVGYYTVIFGECDEVQVLSVMKSYEELSKAFTIFNEEHRVYGAIASATFWFIGMNDLKNMKVPRVQGIIMEALKLSTAIKNNVALIHSGYLEVKKLDFQQNYTRLDLGRIVLSAEALWREAICLYAAIKSPITVKYEKSDDGGQVEKKTVQWVGNIIQKIEQNGLENCYKMRPKINGDEIAKILGRKKGPWLKEILRGVIEMQIERPEATHNDILDYVKNWK</sequence>
<dbReference type="InterPro" id="IPR043519">
    <property type="entry name" value="NT_sf"/>
</dbReference>
<dbReference type="SUPFAM" id="SSF81891">
    <property type="entry name" value="Poly A polymerase C-terminal region-like"/>
    <property type="match status" value="1"/>
</dbReference>
<dbReference type="VEuPathDB" id="AmoebaDB:EIN_345870"/>
<organism evidence="6 7">
    <name type="scientific">Entamoeba invadens IP1</name>
    <dbReference type="NCBI Taxonomy" id="370355"/>
    <lineage>
        <taxon>Eukaryota</taxon>
        <taxon>Amoebozoa</taxon>
        <taxon>Evosea</taxon>
        <taxon>Archamoebae</taxon>
        <taxon>Mastigamoebida</taxon>
        <taxon>Entamoebidae</taxon>
        <taxon>Entamoeba</taxon>
    </lineage>
</organism>